<dbReference type="InterPro" id="IPR000210">
    <property type="entry name" value="BTB/POZ_dom"/>
</dbReference>
<organism evidence="3 4">
    <name type="scientific">Phellinidium pouzarii</name>
    <dbReference type="NCBI Taxonomy" id="167371"/>
    <lineage>
        <taxon>Eukaryota</taxon>
        <taxon>Fungi</taxon>
        <taxon>Dikarya</taxon>
        <taxon>Basidiomycota</taxon>
        <taxon>Agaricomycotina</taxon>
        <taxon>Agaricomycetes</taxon>
        <taxon>Hymenochaetales</taxon>
        <taxon>Hymenochaetaceae</taxon>
        <taxon>Phellinidium</taxon>
    </lineage>
</organism>
<proteinExistence type="predicted"/>
<dbReference type="SUPFAM" id="SSF54695">
    <property type="entry name" value="POZ domain"/>
    <property type="match status" value="1"/>
</dbReference>
<feature type="domain" description="BTB" evidence="2">
    <location>
        <begin position="62"/>
        <end position="129"/>
    </location>
</feature>
<dbReference type="Gene3D" id="3.30.710.10">
    <property type="entry name" value="Potassium Channel Kv1.1, Chain A"/>
    <property type="match status" value="1"/>
</dbReference>
<gene>
    <name evidence="3" type="ORF">EW145_g6806</name>
</gene>
<dbReference type="CDD" id="cd18186">
    <property type="entry name" value="BTB_POZ_ZBTB_KLHL-like"/>
    <property type="match status" value="1"/>
</dbReference>
<accession>A0A4S4KTQ1</accession>
<feature type="region of interest" description="Disordered" evidence="1">
    <location>
        <begin position="21"/>
        <end position="49"/>
    </location>
</feature>
<dbReference type="OrthoDB" id="2593747at2759"/>
<name>A0A4S4KTQ1_9AGAM</name>
<reference evidence="3 4" key="1">
    <citation type="submission" date="2019-02" db="EMBL/GenBank/DDBJ databases">
        <title>Genome sequencing of the rare red list fungi Phellinidium pouzarii.</title>
        <authorList>
            <person name="Buettner E."/>
            <person name="Kellner H."/>
        </authorList>
    </citation>
    <scope>NUCLEOTIDE SEQUENCE [LARGE SCALE GENOMIC DNA]</scope>
    <source>
        <strain evidence="3 4">DSM 108285</strain>
    </source>
</reference>
<evidence type="ECO:0000259" key="2">
    <source>
        <dbReference type="PROSITE" id="PS50097"/>
    </source>
</evidence>
<evidence type="ECO:0000313" key="3">
    <source>
        <dbReference type="EMBL" id="THH02052.1"/>
    </source>
</evidence>
<keyword evidence="4" id="KW-1185">Reference proteome</keyword>
<sequence>MAYTQPKPVHRIIDVEYEIDSSAPTSPTSISSDSSEDSWSKMSQISRGPSLTRHPSFYIDSGDVVFLVESQLFKAHRHFFVRESNTFRDIMCRPTATGVALMGSSDSCPIELCEVTAEEFARFLWVFYDPSASTVITKIKSSLANFVNALTLTSDYNYVASVGKWSSILRLAHIWRFPKVKELAVREMDKLEVAPVDRAVMAREFEVDPARKWLDSAYAALGARDAPLTKTEGLRLGLDVVLQLAEVRERIRERRRAAAAARCPTPPPTASQQLTPNDLFAQRGPVPPPLASWNSYDAAAFSRSPSVMYSERAHSPAVPRRPTRSEMSDSPPPLSAVITRPITRP</sequence>
<dbReference type="AlphaFoldDB" id="A0A4S4KTQ1"/>
<dbReference type="EMBL" id="SGPK01000563">
    <property type="protein sequence ID" value="THH02052.1"/>
    <property type="molecule type" value="Genomic_DNA"/>
</dbReference>
<dbReference type="InterPro" id="IPR011333">
    <property type="entry name" value="SKP1/BTB/POZ_sf"/>
</dbReference>
<dbReference type="SMART" id="SM00225">
    <property type="entry name" value="BTB"/>
    <property type="match status" value="1"/>
</dbReference>
<feature type="compositionally biased region" description="Low complexity" evidence="1">
    <location>
        <begin position="21"/>
        <end position="33"/>
    </location>
</feature>
<feature type="non-terminal residue" evidence="3">
    <location>
        <position position="345"/>
    </location>
</feature>
<dbReference type="Proteomes" id="UP000308199">
    <property type="component" value="Unassembled WGS sequence"/>
</dbReference>
<dbReference type="Pfam" id="PF00651">
    <property type="entry name" value="BTB"/>
    <property type="match status" value="1"/>
</dbReference>
<evidence type="ECO:0000313" key="4">
    <source>
        <dbReference type="Proteomes" id="UP000308199"/>
    </source>
</evidence>
<dbReference type="PROSITE" id="PS50097">
    <property type="entry name" value="BTB"/>
    <property type="match status" value="1"/>
</dbReference>
<protein>
    <recommendedName>
        <fullName evidence="2">BTB domain-containing protein</fullName>
    </recommendedName>
</protein>
<comment type="caution">
    <text evidence="3">The sequence shown here is derived from an EMBL/GenBank/DDBJ whole genome shotgun (WGS) entry which is preliminary data.</text>
</comment>
<evidence type="ECO:0000256" key="1">
    <source>
        <dbReference type="SAM" id="MobiDB-lite"/>
    </source>
</evidence>
<feature type="region of interest" description="Disordered" evidence="1">
    <location>
        <begin position="306"/>
        <end position="345"/>
    </location>
</feature>